<evidence type="ECO:0000259" key="8">
    <source>
        <dbReference type="SMART" id="SM01416"/>
    </source>
</evidence>
<dbReference type="OrthoDB" id="11624at2157"/>
<dbReference type="Gene3D" id="1.10.1650.10">
    <property type="match status" value="1"/>
</dbReference>
<evidence type="ECO:0000313" key="11">
    <source>
        <dbReference type="Proteomes" id="UP000256877"/>
    </source>
</evidence>
<evidence type="ECO:0000256" key="4">
    <source>
        <dbReference type="ARBA" id="ARBA00022980"/>
    </source>
</evidence>
<gene>
    <name evidence="6" type="primary">rpl19e</name>
    <name evidence="9" type="ORF">CGL51_11520</name>
    <name evidence="10" type="ORF">CGL52_09815</name>
</gene>
<dbReference type="InterPro" id="IPR057259">
    <property type="entry name" value="Ribosomal_L19e"/>
</dbReference>
<evidence type="ECO:0000313" key="10">
    <source>
        <dbReference type="EMBL" id="RFA97201.1"/>
    </source>
</evidence>
<dbReference type="Pfam" id="PF01280">
    <property type="entry name" value="Ribosomal_L19e"/>
    <property type="match status" value="1"/>
</dbReference>
<comment type="function">
    <text evidence="6">Binds to the 23S rRNA.</text>
</comment>
<dbReference type="GO" id="GO:0003735">
    <property type="term" value="F:structural constituent of ribosome"/>
    <property type="evidence" value="ECO:0007669"/>
    <property type="project" value="InterPro"/>
</dbReference>
<evidence type="ECO:0000256" key="1">
    <source>
        <dbReference type="ARBA" id="ARBA00011082"/>
    </source>
</evidence>
<dbReference type="HAMAP" id="MF_01475">
    <property type="entry name" value="Ribosomal_eL19"/>
    <property type="match status" value="1"/>
</dbReference>
<dbReference type="GO" id="GO:0006412">
    <property type="term" value="P:translation"/>
    <property type="evidence" value="ECO:0007669"/>
    <property type="project" value="UniProtKB-UniRule"/>
</dbReference>
<dbReference type="SUPFAM" id="SSF48140">
    <property type="entry name" value="Ribosomal protein L19 (L19e)"/>
    <property type="match status" value="1"/>
</dbReference>
<evidence type="ECO:0000256" key="5">
    <source>
        <dbReference type="ARBA" id="ARBA00023274"/>
    </source>
</evidence>
<dbReference type="SMART" id="SM01416">
    <property type="entry name" value="Ribosomal_L19e"/>
    <property type="match status" value="1"/>
</dbReference>
<keyword evidence="3 6" id="KW-0694">RNA-binding</keyword>
<evidence type="ECO:0000256" key="3">
    <source>
        <dbReference type="ARBA" id="ARBA00022884"/>
    </source>
</evidence>
<dbReference type="Proteomes" id="UP000256877">
    <property type="component" value="Unassembled WGS sequence"/>
</dbReference>
<dbReference type="InterPro" id="IPR015972">
    <property type="entry name" value="Ribosomal_eL19_dom1"/>
</dbReference>
<protein>
    <recommendedName>
        <fullName evidence="6">Large ribosomal subunit protein eL19</fullName>
    </recommendedName>
</protein>
<dbReference type="InterPro" id="IPR039547">
    <property type="entry name" value="Ribosomal_eL19"/>
</dbReference>
<dbReference type="InterPro" id="IPR033936">
    <property type="entry name" value="Ribosomal_eL19_arc"/>
</dbReference>
<comment type="subunit">
    <text evidence="6">Part of the 50S ribosomal subunit.</text>
</comment>
<comment type="caution">
    <text evidence="9">The sequence shown here is derived from an EMBL/GenBank/DDBJ whole genome shotgun (WGS) entry which is preliminary data.</text>
</comment>
<dbReference type="PANTHER" id="PTHR10722">
    <property type="entry name" value="60S RIBOSOMAL PROTEIN L19"/>
    <property type="match status" value="1"/>
</dbReference>
<dbReference type="NCBIfam" id="NF006343">
    <property type="entry name" value="PRK08570.1"/>
    <property type="match status" value="1"/>
</dbReference>
<dbReference type="Gene3D" id="1.10.1200.240">
    <property type="match status" value="1"/>
</dbReference>
<dbReference type="Proteomes" id="UP000257123">
    <property type="component" value="Unassembled WGS sequence"/>
</dbReference>
<keyword evidence="5 6" id="KW-0687">Ribonucleoprotein</keyword>
<evidence type="ECO:0000256" key="7">
    <source>
        <dbReference type="SAM" id="MobiDB-lite"/>
    </source>
</evidence>
<evidence type="ECO:0000313" key="9">
    <source>
        <dbReference type="EMBL" id="RFA93964.1"/>
    </source>
</evidence>
<dbReference type="GO" id="GO:0070180">
    <property type="term" value="F:large ribosomal subunit rRNA binding"/>
    <property type="evidence" value="ECO:0007669"/>
    <property type="project" value="UniProtKB-UniRule"/>
</dbReference>
<name>A0A371QV97_9CREN</name>
<dbReference type="AlphaFoldDB" id="A0A371QV97"/>
<dbReference type="CDD" id="cd01418">
    <property type="entry name" value="Ribosomal_L19e_A"/>
    <property type="match status" value="1"/>
</dbReference>
<proteinExistence type="inferred from homology"/>
<reference evidence="11 12" key="1">
    <citation type="submission" date="2017-07" db="EMBL/GenBank/DDBJ databases">
        <title>Draft genome sequence of aerobic hyperthermophilic archaea, Pyrobaculum aerophilum YKB31 and YKB32.</title>
        <authorList>
            <person name="Mochizuki T."/>
            <person name="Berliner A.J."/>
            <person name="Yoshida-Takashima Y."/>
            <person name="Takaki Y."/>
            <person name="Nunoura T."/>
            <person name="Takai K."/>
        </authorList>
    </citation>
    <scope>NUCLEOTIDE SEQUENCE [LARGE SCALE GENOMIC DNA]</scope>
    <source>
        <strain evidence="9 12">YKB31</strain>
        <strain evidence="10 11">YKB32</strain>
    </source>
</reference>
<dbReference type="InterPro" id="IPR000196">
    <property type="entry name" value="Ribosomal_eL19_dom"/>
</dbReference>
<dbReference type="EMBL" id="NMUF01000030">
    <property type="protein sequence ID" value="RFA97201.1"/>
    <property type="molecule type" value="Genomic_DNA"/>
</dbReference>
<dbReference type="Pfam" id="PF25476">
    <property type="entry name" value="Ribosomal_L19e_C"/>
    <property type="match status" value="1"/>
</dbReference>
<feature type="region of interest" description="Disordered" evidence="7">
    <location>
        <begin position="66"/>
        <end position="86"/>
    </location>
</feature>
<evidence type="ECO:0000313" key="12">
    <source>
        <dbReference type="Proteomes" id="UP000257123"/>
    </source>
</evidence>
<evidence type="ECO:0000256" key="6">
    <source>
        <dbReference type="HAMAP-Rule" id="MF_01475"/>
    </source>
</evidence>
<feature type="domain" description="Large ribosomal subunit protein eL19" evidence="8">
    <location>
        <begin position="1"/>
        <end position="140"/>
    </location>
</feature>
<organism evidence="9 12">
    <name type="scientific">Pyrobaculum aerophilum</name>
    <dbReference type="NCBI Taxonomy" id="13773"/>
    <lineage>
        <taxon>Archaea</taxon>
        <taxon>Thermoproteota</taxon>
        <taxon>Thermoprotei</taxon>
        <taxon>Thermoproteales</taxon>
        <taxon>Thermoproteaceae</taxon>
        <taxon>Pyrobaculum</taxon>
    </lineage>
</organism>
<feature type="compositionally biased region" description="Basic residues" evidence="7">
    <location>
        <begin position="66"/>
        <end position="80"/>
    </location>
</feature>
<dbReference type="GO" id="GO:0022625">
    <property type="term" value="C:cytosolic large ribosomal subunit"/>
    <property type="evidence" value="ECO:0007669"/>
    <property type="project" value="InterPro"/>
</dbReference>
<keyword evidence="2 6" id="KW-0699">rRNA-binding</keyword>
<evidence type="ECO:0000256" key="2">
    <source>
        <dbReference type="ARBA" id="ARBA00022730"/>
    </source>
</evidence>
<dbReference type="InterPro" id="IPR035970">
    <property type="entry name" value="60S_ribosomal_eL19_sf"/>
</dbReference>
<dbReference type="RefSeq" id="WP_116421818.1">
    <property type="nucleotide sequence ID" value="NZ_NMUE01000047.1"/>
</dbReference>
<keyword evidence="4 6" id="KW-0689">Ribosomal protein</keyword>
<dbReference type="InterPro" id="IPR057260">
    <property type="entry name" value="Ribosomal_L19e_C"/>
</dbReference>
<dbReference type="EMBL" id="NMUE01000047">
    <property type="protein sequence ID" value="RFA93964.1"/>
    <property type="molecule type" value="Genomic_DNA"/>
</dbReference>
<comment type="similarity">
    <text evidence="1 6">Belongs to the eukaryotic ribosomal protein eL19 family.</text>
</comment>
<accession>A0A371QV97</accession>
<sequence>MVDVKRLAADILGVGVSRIKISPEAAERLEEVVTKDDVRALIDQGLIWAEPEKGVSRGRWRVRHIKKKKGRRRGHGSRKGPRTDEEEAWKEKVRAMRRFLNTLKRKGKLEPRVWRQLYRMVKGNYFRDLDHLKTYINEHKLAKEPVR</sequence>